<sequence>MTGPDAAPEPWPALRVDSWTPTRETLHMWTQIVGKIRLSRAPLVNHWWQVTFYVSPRGLTTSAIPHEAGCFDIEFDFLDHRLHIRSSDGRTRQVALEPKPVAAFYGETIDALGELGIPVHIQGRPNEVETAIPFAEDYEHHSYDAAAATLFWRQLIAADRVMHQFRSGFLGKVSPVHFFWGAMDLACTRFSGRAAPRHPGGAPNCGDWVMVEGYSHELSSCGFWPGGGAEGAFYAYAYPEPDGFSDYHVGPREAFYSTELRQFLLPYEAVRTAEAPESALLEFLDTTYTAAAALGHWDRSALEADPGRWNHKRRVRDLGVAQP</sequence>
<evidence type="ECO:0008006" key="3">
    <source>
        <dbReference type="Google" id="ProtNLM"/>
    </source>
</evidence>
<dbReference type="RefSeq" id="WP_195035233.1">
    <property type="nucleotide sequence ID" value="NZ_JADLRE010000021.1"/>
</dbReference>
<organism evidence="1 2">
    <name type="scientific">Nocardia abscessus</name>
    <dbReference type="NCBI Taxonomy" id="120957"/>
    <lineage>
        <taxon>Bacteria</taxon>
        <taxon>Bacillati</taxon>
        <taxon>Actinomycetota</taxon>
        <taxon>Actinomycetes</taxon>
        <taxon>Mycobacteriales</taxon>
        <taxon>Nocardiaceae</taxon>
        <taxon>Nocardia</taxon>
    </lineage>
</organism>
<evidence type="ECO:0000313" key="2">
    <source>
        <dbReference type="Proteomes" id="UP000807309"/>
    </source>
</evidence>
<dbReference type="InterPro" id="IPR046038">
    <property type="entry name" value="DUF5996"/>
</dbReference>
<accession>A0ABS0CD89</accession>
<dbReference type="Pfam" id="PF19459">
    <property type="entry name" value="DUF5996"/>
    <property type="match status" value="1"/>
</dbReference>
<protein>
    <recommendedName>
        <fullName evidence="3">Ava_C0101 and related proteins</fullName>
    </recommendedName>
</protein>
<proteinExistence type="predicted"/>
<dbReference type="EMBL" id="JADLRE010000021">
    <property type="protein sequence ID" value="MBF6228322.1"/>
    <property type="molecule type" value="Genomic_DNA"/>
</dbReference>
<evidence type="ECO:0000313" key="1">
    <source>
        <dbReference type="EMBL" id="MBF6228322.1"/>
    </source>
</evidence>
<gene>
    <name evidence="1" type="ORF">IU470_24830</name>
</gene>
<keyword evidence="2" id="KW-1185">Reference proteome</keyword>
<name>A0ABS0CD89_9NOCA</name>
<comment type="caution">
    <text evidence="1">The sequence shown here is derived from an EMBL/GenBank/DDBJ whole genome shotgun (WGS) entry which is preliminary data.</text>
</comment>
<reference evidence="1 2" key="1">
    <citation type="submission" date="2020-10" db="EMBL/GenBank/DDBJ databases">
        <title>Identification of Nocardia species via Next-generation sequencing and recognition of intraspecies genetic diversity.</title>
        <authorList>
            <person name="Li P."/>
            <person name="Li P."/>
            <person name="Lu B."/>
        </authorList>
    </citation>
    <scope>NUCLEOTIDE SEQUENCE [LARGE SCALE GENOMIC DNA]</scope>
    <source>
        <strain evidence="1 2">N-11</strain>
    </source>
</reference>
<dbReference type="Proteomes" id="UP000807309">
    <property type="component" value="Unassembled WGS sequence"/>
</dbReference>